<reference evidence="1 2" key="1">
    <citation type="journal article" date="2011" name="Stand. Genomic Sci.">
        <title>High quality draft genome sequence of Segniliparus rugosus CDC 945(T)= (ATCC BAA-974(T)).</title>
        <authorList>
            <person name="Earl A.M."/>
            <person name="Desjardins C.A."/>
            <person name="Fitzgerald M.G."/>
            <person name="Arachchi H.M."/>
            <person name="Zeng Q."/>
            <person name="Mehta T."/>
            <person name="Griggs A."/>
            <person name="Birren B.W."/>
            <person name="Toney N.C."/>
            <person name="Carr J."/>
            <person name="Posey J."/>
            <person name="Butler W.R."/>
        </authorList>
    </citation>
    <scope>NUCLEOTIDE SEQUENCE [LARGE SCALE GENOMIC DNA]</scope>
    <source>
        <strain evidence="2">ATCC BAA-974 / DSM 45345 / CCUG 50838 / CIP 108380 / JCM 13579 / CDC 945</strain>
    </source>
</reference>
<dbReference type="RefSeq" id="WP_007471200.1">
    <property type="nucleotide sequence ID" value="NZ_KI391953.1"/>
</dbReference>
<dbReference type="HOGENOM" id="CLU_1823981_0_0_11"/>
<comment type="caution">
    <text evidence="1">The sequence shown here is derived from an EMBL/GenBank/DDBJ whole genome shotgun (WGS) entry which is preliminary data.</text>
</comment>
<gene>
    <name evidence="1" type="ORF">HMPREF9336_02679</name>
</gene>
<keyword evidence="2" id="KW-1185">Reference proteome</keyword>
<accession>E5XT57</accession>
<dbReference type="EMBL" id="ACZI02000002">
    <property type="protein sequence ID" value="EFV12468.1"/>
    <property type="molecule type" value="Genomic_DNA"/>
</dbReference>
<sequence>MTGQEDAKESAVEQENTSLDHEFWRIVGQGRRARAIAAGELVPVADAPFGFRDRAAFTRTAWEASGAGQSAERLGQILETAADKILERARSADRAGRLLFAAPPTGPHDVPLPLLAVAGSGDDGLGAVTFCLPEEASTCPK</sequence>
<evidence type="ECO:0000313" key="1">
    <source>
        <dbReference type="EMBL" id="EFV12468.1"/>
    </source>
</evidence>
<dbReference type="STRING" id="679197.HMPREF9336_02679"/>
<dbReference type="AlphaFoldDB" id="E5XT57"/>
<organism evidence="1 2">
    <name type="scientific">Segniliparus rugosus (strain ATCC BAA-974 / DSM 45345 / CCUG 50838 / CIP 108380 / JCM 13579 / CDC 945)</name>
    <dbReference type="NCBI Taxonomy" id="679197"/>
    <lineage>
        <taxon>Bacteria</taxon>
        <taxon>Bacillati</taxon>
        <taxon>Actinomycetota</taxon>
        <taxon>Actinomycetes</taxon>
        <taxon>Mycobacteriales</taxon>
        <taxon>Segniliparaceae</taxon>
        <taxon>Segniliparus</taxon>
    </lineage>
</organism>
<dbReference type="Proteomes" id="UP000004816">
    <property type="component" value="Unassembled WGS sequence"/>
</dbReference>
<proteinExistence type="predicted"/>
<name>E5XT57_SEGRC</name>
<protein>
    <submittedName>
        <fullName evidence="1">Uncharacterized protein</fullName>
    </submittedName>
</protein>
<evidence type="ECO:0000313" key="2">
    <source>
        <dbReference type="Proteomes" id="UP000004816"/>
    </source>
</evidence>